<dbReference type="OrthoDB" id="236558at2157"/>
<organism evidence="1 2">
    <name type="scientific">Haloferax profundi</name>
    <dbReference type="NCBI Taxonomy" id="1544718"/>
    <lineage>
        <taxon>Archaea</taxon>
        <taxon>Methanobacteriati</taxon>
        <taxon>Methanobacteriota</taxon>
        <taxon>Stenosarchaea group</taxon>
        <taxon>Halobacteria</taxon>
        <taxon>Halobacteriales</taxon>
        <taxon>Haloferacaceae</taxon>
        <taxon>Haloferax</taxon>
    </lineage>
</organism>
<gene>
    <name evidence="1" type="ORF">AUR66_18905</name>
</gene>
<dbReference type="Proteomes" id="UP000053157">
    <property type="component" value="Unassembled WGS sequence"/>
</dbReference>
<comment type="caution">
    <text evidence="1">The sequence shown here is derived from an EMBL/GenBank/DDBJ whole genome shotgun (WGS) entry which is preliminary data.</text>
</comment>
<sequence length="182" mass="18995">MTHQGRLLDTFVSQVMVQPPGCPHAFPALLYVGRGWSDDQLVYSGGWVIDDAALFEDSLTVLTMEDAAQVVGIDVGDLDGDGLGDALKRSLSGEQAQRGAQIDSGTVGSLVKAGVLSEGEGEGVDHYVRKRPGRSEQDQGGDGNVVVTHVGLDAPVLHLVNAGKASNEVKFKAGAELSKGVN</sequence>
<proteinExistence type="predicted"/>
<evidence type="ECO:0000313" key="1">
    <source>
        <dbReference type="EMBL" id="KTG15180.1"/>
    </source>
</evidence>
<accession>A0A0W1RNX0</accession>
<protein>
    <submittedName>
        <fullName evidence="1">Uncharacterized protein</fullName>
    </submittedName>
</protein>
<evidence type="ECO:0000313" key="2">
    <source>
        <dbReference type="Proteomes" id="UP000053157"/>
    </source>
</evidence>
<name>A0A0W1RNX0_9EURY</name>
<keyword evidence="2" id="KW-1185">Reference proteome</keyword>
<dbReference type="AlphaFoldDB" id="A0A0W1RNX0"/>
<dbReference type="EMBL" id="LOPV01000543">
    <property type="protein sequence ID" value="KTG15180.1"/>
    <property type="molecule type" value="Genomic_DNA"/>
</dbReference>
<dbReference type="RefSeq" id="WP_058573295.1">
    <property type="nucleotide sequence ID" value="NZ_LOPV01000543.1"/>
</dbReference>
<reference evidence="1 2" key="1">
    <citation type="submission" date="2015-12" db="EMBL/GenBank/DDBJ databases">
        <title>Haloferax profundi sp. nov. isolated from the Discovery deep brine-seawater interface in the Red Sea.</title>
        <authorList>
            <person name="Zhang G."/>
            <person name="Stingl U."/>
            <person name="Rashid M."/>
        </authorList>
    </citation>
    <scope>NUCLEOTIDE SEQUENCE [LARGE SCALE GENOMIC DNA]</scope>
    <source>
        <strain evidence="1 2">SB29</strain>
    </source>
</reference>